<dbReference type="Proteomes" id="UP001241169">
    <property type="component" value="Unassembled WGS sequence"/>
</dbReference>
<accession>A0ABQ9T6W7</accession>
<dbReference type="EMBL" id="MOPA01000001">
    <property type="protein sequence ID" value="KAK1547424.1"/>
    <property type="molecule type" value="Genomic_DNA"/>
</dbReference>
<reference evidence="2 3" key="1">
    <citation type="submission" date="2016-10" db="EMBL/GenBank/DDBJ databases">
        <title>The genome sequence of Colletotrichum fioriniae PJ7.</title>
        <authorList>
            <person name="Baroncelli R."/>
        </authorList>
    </citation>
    <scope>NUCLEOTIDE SEQUENCE [LARGE SCALE GENOMIC DNA]</scope>
    <source>
        <strain evidence="2 3">IMI 384185</strain>
    </source>
</reference>
<sequence>MQSWSNRRLNHAVADGRPLNLLCQTLLSRFLACVRFSSPCNERPDRKQWGPSAVSVRTTKDAPNSFPWQLSVSVRRGLAAEAWTTLLEKSESHKRSEGSARMVLSDDRVKSHSPASPWFQDDEIVGQPVVVGICSLDLIFSKLVCAEVLLLLPARSLDGCRDPLHQCQRSVTTPCSMYPHEYQPEPDMSVCGWVAWLVSPHVVPFAGWELCVLRNIRDRCVQRGNDLNTRCQWFIRRYMTQILALSIVYCPGAETRAERQLFSCWQSGYGIVA</sequence>
<comment type="caution">
    <text evidence="2">The sequence shown here is derived from an EMBL/GenBank/DDBJ whole genome shotgun (WGS) entry which is preliminary data.</text>
</comment>
<feature type="region of interest" description="Disordered" evidence="1">
    <location>
        <begin position="40"/>
        <end position="59"/>
    </location>
</feature>
<evidence type="ECO:0000313" key="3">
    <source>
        <dbReference type="Proteomes" id="UP001241169"/>
    </source>
</evidence>
<proteinExistence type="predicted"/>
<evidence type="ECO:0000313" key="2">
    <source>
        <dbReference type="EMBL" id="KAK1547424.1"/>
    </source>
</evidence>
<protein>
    <submittedName>
        <fullName evidence="2">Uncharacterized protein</fullName>
    </submittedName>
</protein>
<dbReference type="GeneID" id="85369579"/>
<organism evidence="2 3">
    <name type="scientific">Colletotrichum paranaense</name>
    <dbReference type="NCBI Taxonomy" id="1914294"/>
    <lineage>
        <taxon>Eukaryota</taxon>
        <taxon>Fungi</taxon>
        <taxon>Dikarya</taxon>
        <taxon>Ascomycota</taxon>
        <taxon>Pezizomycotina</taxon>
        <taxon>Sordariomycetes</taxon>
        <taxon>Hypocreomycetidae</taxon>
        <taxon>Glomerellales</taxon>
        <taxon>Glomerellaceae</taxon>
        <taxon>Colletotrichum</taxon>
        <taxon>Colletotrichum acutatum species complex</taxon>
    </lineage>
</organism>
<gene>
    <name evidence="2" type="ORF">CPAR01_01391</name>
</gene>
<keyword evidence="3" id="KW-1185">Reference proteome</keyword>
<evidence type="ECO:0000256" key="1">
    <source>
        <dbReference type="SAM" id="MobiDB-lite"/>
    </source>
</evidence>
<name>A0ABQ9T6W7_9PEZI</name>
<dbReference type="RefSeq" id="XP_060356537.1">
    <property type="nucleotide sequence ID" value="XM_060485680.1"/>
</dbReference>